<dbReference type="InParanoid" id="A0A2J7QJ06"/>
<name>A0A2J7QJ06_9NEOP</name>
<reference evidence="4 5" key="1">
    <citation type="submission" date="2017-12" db="EMBL/GenBank/DDBJ databases">
        <title>Hemimetabolous genomes reveal molecular basis of termite eusociality.</title>
        <authorList>
            <person name="Harrison M.C."/>
            <person name="Jongepier E."/>
            <person name="Robertson H.M."/>
            <person name="Arning N."/>
            <person name="Bitard-Feildel T."/>
            <person name="Chao H."/>
            <person name="Childers C.P."/>
            <person name="Dinh H."/>
            <person name="Doddapaneni H."/>
            <person name="Dugan S."/>
            <person name="Gowin J."/>
            <person name="Greiner C."/>
            <person name="Han Y."/>
            <person name="Hu H."/>
            <person name="Hughes D.S.T."/>
            <person name="Huylmans A.-K."/>
            <person name="Kemena C."/>
            <person name="Kremer L.P.M."/>
            <person name="Lee S.L."/>
            <person name="Lopez-Ezquerra A."/>
            <person name="Mallet L."/>
            <person name="Monroy-Kuhn J.M."/>
            <person name="Moser A."/>
            <person name="Murali S.C."/>
            <person name="Muzny D.M."/>
            <person name="Otani S."/>
            <person name="Piulachs M.-D."/>
            <person name="Poelchau M."/>
            <person name="Qu J."/>
            <person name="Schaub F."/>
            <person name="Wada-Katsumata A."/>
            <person name="Worley K.C."/>
            <person name="Xie Q."/>
            <person name="Ylla G."/>
            <person name="Poulsen M."/>
            <person name="Gibbs R.A."/>
            <person name="Schal C."/>
            <person name="Richards S."/>
            <person name="Belles X."/>
            <person name="Korb J."/>
            <person name="Bornberg-Bauer E."/>
        </authorList>
    </citation>
    <scope>NUCLEOTIDE SEQUENCE [LARGE SCALE GENOMIC DNA]</scope>
    <source>
        <tissue evidence="4">Whole body</tissue>
    </source>
</reference>
<dbReference type="Pfam" id="PF12146">
    <property type="entry name" value="Hydrolase_4"/>
    <property type="match status" value="1"/>
</dbReference>
<proteinExistence type="inferred from homology"/>
<dbReference type="InterPro" id="IPR050960">
    <property type="entry name" value="AB_hydrolase_4_sf"/>
</dbReference>
<dbReference type="PANTHER" id="PTHR10794:SF63">
    <property type="entry name" value="ALPHA_BETA HYDROLASE 1, ISOFORM A"/>
    <property type="match status" value="1"/>
</dbReference>
<dbReference type="GO" id="GO:0051792">
    <property type="term" value="P:medium-chain fatty acid biosynthetic process"/>
    <property type="evidence" value="ECO:0007669"/>
    <property type="project" value="TreeGrafter"/>
</dbReference>
<dbReference type="PANTHER" id="PTHR10794">
    <property type="entry name" value="ABHYDROLASE DOMAIN-CONTAINING PROTEIN"/>
    <property type="match status" value="1"/>
</dbReference>
<dbReference type="InterPro" id="IPR029058">
    <property type="entry name" value="AB_hydrolase_fold"/>
</dbReference>
<feature type="active site" description="Charge relay system" evidence="2">
    <location>
        <position position="199"/>
    </location>
</feature>
<dbReference type="Gene3D" id="3.40.50.1820">
    <property type="entry name" value="alpha/beta hydrolase"/>
    <property type="match status" value="1"/>
</dbReference>
<gene>
    <name evidence="4" type="primary">Abhd3_1</name>
    <name evidence="4" type="ORF">B7P43_G12908</name>
</gene>
<dbReference type="GO" id="GO:0047372">
    <property type="term" value="F:monoacylglycerol lipase activity"/>
    <property type="evidence" value="ECO:0007669"/>
    <property type="project" value="TreeGrafter"/>
</dbReference>
<comment type="caution">
    <text evidence="4">The sequence shown here is derived from an EMBL/GenBank/DDBJ whole genome shotgun (WGS) entry which is preliminary data.</text>
</comment>
<dbReference type="AlphaFoldDB" id="A0A2J7QJ06"/>
<dbReference type="Proteomes" id="UP000235965">
    <property type="component" value="Unassembled WGS sequence"/>
</dbReference>
<sequence>MDWLLTSLDILFDFPRWYIGAVLGTGFFTYYLREAVKQPILACSNGKFKAFLLAHVPILHEKYWPTLWCFESRAQTVFASLIRSRLLPNIKYRREILKLSDGGQVALDWLEDGCPGSAPVVLILPGLTGESQAEYVKCLVNSARRIKLRVVVFNNRGLGGISLKTPRTYCASKCDDLSEVVNHVRSLNPGIPLVAAGVSMGGLILGNYLASQFSKPDKPISAAMVISVPWNVFKGTESIEKPIVNLMLNRHLAGGLCRNIERLKRDKVPHGPWDLEEVLRSKTIREFDSSYTTKQFGYKDVESYYTDATIHDKLHKIEVPLLCLSAGDDPFQPFEAIPLQAANDSKHVAIVVTARGGHIGFLEGLFPLLHEQYMCRLFTQYFTAMFEYGSDLIGIVKKPTTTSCMT</sequence>
<dbReference type="GO" id="GO:0051793">
    <property type="term" value="P:medium-chain fatty acid catabolic process"/>
    <property type="evidence" value="ECO:0007669"/>
    <property type="project" value="TreeGrafter"/>
</dbReference>
<dbReference type="SUPFAM" id="SSF53474">
    <property type="entry name" value="alpha/beta-Hydrolases"/>
    <property type="match status" value="1"/>
</dbReference>
<protein>
    <submittedName>
        <fullName evidence="4">Phospholipase ABHD3</fullName>
    </submittedName>
</protein>
<feature type="domain" description="Serine aminopeptidase S33" evidence="3">
    <location>
        <begin position="120"/>
        <end position="355"/>
    </location>
</feature>
<accession>A0A2J7QJ06</accession>
<evidence type="ECO:0000313" key="5">
    <source>
        <dbReference type="Proteomes" id="UP000235965"/>
    </source>
</evidence>
<dbReference type="InterPro" id="IPR022742">
    <property type="entry name" value="Hydrolase_4"/>
</dbReference>
<dbReference type="STRING" id="105785.A0A2J7QJ06"/>
<dbReference type="OrthoDB" id="247542at2759"/>
<organism evidence="4 5">
    <name type="scientific">Cryptotermes secundus</name>
    <dbReference type="NCBI Taxonomy" id="105785"/>
    <lineage>
        <taxon>Eukaryota</taxon>
        <taxon>Metazoa</taxon>
        <taxon>Ecdysozoa</taxon>
        <taxon>Arthropoda</taxon>
        <taxon>Hexapoda</taxon>
        <taxon>Insecta</taxon>
        <taxon>Pterygota</taxon>
        <taxon>Neoptera</taxon>
        <taxon>Polyneoptera</taxon>
        <taxon>Dictyoptera</taxon>
        <taxon>Blattodea</taxon>
        <taxon>Blattoidea</taxon>
        <taxon>Termitoidae</taxon>
        <taxon>Kalotermitidae</taxon>
        <taxon>Cryptotermitinae</taxon>
        <taxon>Cryptotermes</taxon>
    </lineage>
</organism>
<dbReference type="InterPro" id="IPR012020">
    <property type="entry name" value="ABHD4"/>
</dbReference>
<feature type="active site" description="Charge relay system" evidence="2">
    <location>
        <position position="358"/>
    </location>
</feature>
<dbReference type="EMBL" id="NEVH01013563">
    <property type="protein sequence ID" value="PNF28570.1"/>
    <property type="molecule type" value="Genomic_DNA"/>
</dbReference>
<comment type="similarity">
    <text evidence="1">Belongs to the AB hydrolase superfamily. AB hydrolase 4 family.</text>
</comment>
<evidence type="ECO:0000313" key="4">
    <source>
        <dbReference type="EMBL" id="PNF28570.1"/>
    </source>
</evidence>
<evidence type="ECO:0000256" key="2">
    <source>
        <dbReference type="PIRSR" id="PIRSR005211-1"/>
    </source>
</evidence>
<dbReference type="GO" id="GO:0008126">
    <property type="term" value="F:acetylesterase activity"/>
    <property type="evidence" value="ECO:0007669"/>
    <property type="project" value="TreeGrafter"/>
</dbReference>
<dbReference type="FunCoup" id="A0A2J7QJ06">
    <property type="interactions" value="49"/>
</dbReference>
<dbReference type="PIRSF" id="PIRSF005211">
    <property type="entry name" value="Ab_hydro_YheT"/>
    <property type="match status" value="1"/>
</dbReference>
<keyword evidence="5" id="KW-1185">Reference proteome</keyword>
<evidence type="ECO:0000256" key="1">
    <source>
        <dbReference type="ARBA" id="ARBA00010884"/>
    </source>
</evidence>
<feature type="active site" description="Charge relay system" evidence="2">
    <location>
        <position position="329"/>
    </location>
</feature>
<evidence type="ECO:0000259" key="3">
    <source>
        <dbReference type="Pfam" id="PF12146"/>
    </source>
</evidence>